<dbReference type="Gene3D" id="3.30.30.170">
    <property type="match status" value="1"/>
</dbReference>
<dbReference type="SMART" id="SM00653">
    <property type="entry name" value="eIF2B_5"/>
    <property type="match status" value="1"/>
</dbReference>
<protein>
    <recommendedName>
        <fullName evidence="1">Translation initiation factor IF2/IF5 domain-containing protein</fullName>
    </recommendedName>
</protein>
<dbReference type="GO" id="GO:0001732">
    <property type="term" value="P:formation of cytoplasmic translation initiation complex"/>
    <property type="evidence" value="ECO:0007669"/>
    <property type="project" value="TreeGrafter"/>
</dbReference>
<dbReference type="GO" id="GO:0005829">
    <property type="term" value="C:cytosol"/>
    <property type="evidence" value="ECO:0007669"/>
    <property type="project" value="TreeGrafter"/>
</dbReference>
<dbReference type="EMBL" id="MN739564">
    <property type="protein sequence ID" value="QHT13242.1"/>
    <property type="molecule type" value="Genomic_DNA"/>
</dbReference>
<accession>A0A6C0DA41</accession>
<organism evidence="2">
    <name type="scientific">viral metagenome</name>
    <dbReference type="NCBI Taxonomy" id="1070528"/>
    <lineage>
        <taxon>unclassified sequences</taxon>
        <taxon>metagenomes</taxon>
        <taxon>organismal metagenomes</taxon>
    </lineage>
</organism>
<dbReference type="GO" id="GO:0071074">
    <property type="term" value="F:eukaryotic initiation factor eIF2 binding"/>
    <property type="evidence" value="ECO:0007669"/>
    <property type="project" value="TreeGrafter"/>
</dbReference>
<dbReference type="GO" id="GO:0005092">
    <property type="term" value="F:GDP-dissociation inhibitor activity"/>
    <property type="evidence" value="ECO:0007669"/>
    <property type="project" value="TreeGrafter"/>
</dbReference>
<dbReference type="AlphaFoldDB" id="A0A6C0DA41"/>
<evidence type="ECO:0000259" key="1">
    <source>
        <dbReference type="SMART" id="SM00653"/>
    </source>
</evidence>
<dbReference type="GO" id="GO:0003743">
    <property type="term" value="F:translation initiation factor activity"/>
    <property type="evidence" value="ECO:0007669"/>
    <property type="project" value="InterPro"/>
</dbReference>
<dbReference type="Gene3D" id="2.20.25.350">
    <property type="match status" value="1"/>
</dbReference>
<dbReference type="Pfam" id="PF01873">
    <property type="entry name" value="eIF-5_eIF-2B"/>
    <property type="match status" value="1"/>
</dbReference>
<sequence>MININGSLDTSYRYKMQPLLVKHGGAGNGLYTTINNMEDISLSLNTPPDIIYKFISYTLGAAFNEKKKTYTGHHQVSLLQQIVYQYIDNFVICQSCNIPELTYNLNKISSKKSILFSKCSACGSTNEPKSKNKIHDKCIDTIIKYLIKEEWGNYKGNMVNQDQEDLDI</sequence>
<dbReference type="InterPro" id="IPR016189">
    <property type="entry name" value="Transl_init_fac_IF2/IF5_N"/>
</dbReference>
<reference evidence="2" key="1">
    <citation type="journal article" date="2020" name="Nature">
        <title>Giant virus diversity and host interactions through global metagenomics.</title>
        <authorList>
            <person name="Schulz F."/>
            <person name="Roux S."/>
            <person name="Paez-Espino D."/>
            <person name="Jungbluth S."/>
            <person name="Walsh D.A."/>
            <person name="Denef V.J."/>
            <person name="McMahon K.D."/>
            <person name="Konstantinidis K.T."/>
            <person name="Eloe-Fadrosh E.A."/>
            <person name="Kyrpides N.C."/>
            <person name="Woyke T."/>
        </authorList>
    </citation>
    <scope>NUCLEOTIDE SEQUENCE</scope>
    <source>
        <strain evidence="2">GVMAG-M-3300023174-131</strain>
    </source>
</reference>
<dbReference type="InterPro" id="IPR045196">
    <property type="entry name" value="IF2/IF5"/>
</dbReference>
<dbReference type="InterPro" id="IPR002735">
    <property type="entry name" value="Transl_init_fac_IF2/IF5_dom"/>
</dbReference>
<feature type="domain" description="Translation initiation factor IF2/IF5" evidence="1">
    <location>
        <begin position="11"/>
        <end position="125"/>
    </location>
</feature>
<dbReference type="PANTHER" id="PTHR23001:SF7">
    <property type="entry name" value="EUKARYOTIC TRANSLATION INITIATION FACTOR 5"/>
    <property type="match status" value="1"/>
</dbReference>
<dbReference type="PANTHER" id="PTHR23001">
    <property type="entry name" value="EUKARYOTIC TRANSLATION INITIATION FACTOR"/>
    <property type="match status" value="1"/>
</dbReference>
<dbReference type="SUPFAM" id="SSF100966">
    <property type="entry name" value="Translation initiation factor 2 beta, aIF2beta, N-terminal domain"/>
    <property type="match status" value="1"/>
</dbReference>
<evidence type="ECO:0000313" key="2">
    <source>
        <dbReference type="EMBL" id="QHT13242.1"/>
    </source>
</evidence>
<proteinExistence type="predicted"/>
<name>A0A6C0DA41_9ZZZZ</name>